<dbReference type="InterPro" id="IPR051204">
    <property type="entry name" value="ABC_transp_perm/SBD"/>
</dbReference>
<reference evidence="10 11" key="1">
    <citation type="submission" date="2021-04" db="EMBL/GenBank/DDBJ databases">
        <authorList>
            <person name="Ivanova A."/>
        </authorList>
    </citation>
    <scope>NUCLEOTIDE SEQUENCE [LARGE SCALE GENOMIC DNA]</scope>
    <source>
        <strain evidence="10 11">G18</strain>
    </source>
</reference>
<feature type="transmembrane region" description="Helical" evidence="8">
    <location>
        <begin position="321"/>
        <end position="348"/>
    </location>
</feature>
<comment type="caution">
    <text evidence="10">The sequence shown here is derived from an EMBL/GenBank/DDBJ whole genome shotgun (WGS) entry which is preliminary data.</text>
</comment>
<dbReference type="Gene3D" id="3.40.190.120">
    <property type="entry name" value="Osmoprotection protein (prox), domain 2"/>
    <property type="match status" value="1"/>
</dbReference>
<evidence type="ECO:0000256" key="7">
    <source>
        <dbReference type="ARBA" id="ARBA00035652"/>
    </source>
</evidence>
<dbReference type="SUPFAM" id="SSF161098">
    <property type="entry name" value="MetI-like"/>
    <property type="match status" value="1"/>
</dbReference>
<protein>
    <submittedName>
        <fullName evidence="10">ABC transporter permease subunit</fullName>
    </submittedName>
</protein>
<feature type="transmembrane region" description="Helical" evidence="8">
    <location>
        <begin position="354"/>
        <end position="371"/>
    </location>
</feature>
<dbReference type="EMBL" id="JAGKQQ010000001">
    <property type="protein sequence ID" value="MBP3956532.1"/>
    <property type="molecule type" value="Genomic_DNA"/>
</dbReference>
<dbReference type="Gene3D" id="3.40.190.10">
    <property type="entry name" value="Periplasmic binding protein-like II"/>
    <property type="match status" value="1"/>
</dbReference>
<dbReference type="PROSITE" id="PS50928">
    <property type="entry name" value="ABC_TM1"/>
    <property type="match status" value="1"/>
</dbReference>
<dbReference type="InterPro" id="IPR000515">
    <property type="entry name" value="MetI-like"/>
</dbReference>
<evidence type="ECO:0000256" key="8">
    <source>
        <dbReference type="RuleBase" id="RU363032"/>
    </source>
</evidence>
<accession>A0ABS5BSX8</accession>
<comment type="subcellular location">
    <subcellularLocation>
        <location evidence="1 8">Cell membrane</location>
        <topology evidence="1 8">Multi-pass membrane protein</topology>
    </subcellularLocation>
</comment>
<organism evidence="10 11">
    <name type="scientific">Gemmata palustris</name>
    <dbReference type="NCBI Taxonomy" id="2822762"/>
    <lineage>
        <taxon>Bacteria</taxon>
        <taxon>Pseudomonadati</taxon>
        <taxon>Planctomycetota</taxon>
        <taxon>Planctomycetia</taxon>
        <taxon>Gemmatales</taxon>
        <taxon>Gemmataceae</taxon>
        <taxon>Gemmata</taxon>
    </lineage>
</organism>
<sequence>MILLVPGCSRPANKPVVIGAKKFTESVILAEMGTQLARHSGAEARRDDLGSTPVLWRALEQGDIDAYVEYTGTIKRQILQDDPADLTEALAAHGVRVSRSLGFRNNYALGMRKDVAVAKGISKISDLRAHPELRGKFTHEFLDRPDGWPGLKQHYGLPQTNVASMNHTLAYRALVDKAIDVTELYTTDGEIAQYDLLVLEDDRHFFPTYEAVWLYRADLGERHPAVVDQLRRLEGRITEPMMQRMNAAVQESKQEEGAVASDFLKAELGISTSSSDGTRTGRVLVTTYEHLRLVVPSLLAAVLAAIPLGILAVRHPVLGKVVLAATGVLQTIPSLALLLFMIPVMMWLVGEGTGAPPAIAALFLYSLLPIVRNTYAGLTGIPAPLRESAEALGLPPFAILWRIELPLAAPTILAGVRTAAVINVGTATLGGFIGAGGYGRPILRGIDKFDIPLMLEGAIPAALLAIAIEALFGLVERVVAQRR</sequence>
<evidence type="ECO:0000256" key="1">
    <source>
        <dbReference type="ARBA" id="ARBA00004651"/>
    </source>
</evidence>
<feature type="transmembrane region" description="Helical" evidence="8">
    <location>
        <begin position="293"/>
        <end position="314"/>
    </location>
</feature>
<evidence type="ECO:0000256" key="4">
    <source>
        <dbReference type="ARBA" id="ARBA00022989"/>
    </source>
</evidence>
<evidence type="ECO:0000256" key="3">
    <source>
        <dbReference type="ARBA" id="ARBA00022692"/>
    </source>
</evidence>
<evidence type="ECO:0000256" key="6">
    <source>
        <dbReference type="ARBA" id="ARBA00035642"/>
    </source>
</evidence>
<evidence type="ECO:0000313" key="11">
    <source>
        <dbReference type="Proteomes" id="UP000676565"/>
    </source>
</evidence>
<feature type="domain" description="ABC transmembrane type-1" evidence="9">
    <location>
        <begin position="287"/>
        <end position="472"/>
    </location>
</feature>
<keyword evidence="5 8" id="KW-0472">Membrane</keyword>
<comment type="similarity">
    <text evidence="6">In the C-terminal section; belongs to the OsmX family.</text>
</comment>
<keyword evidence="4 8" id="KW-1133">Transmembrane helix</keyword>
<dbReference type="RefSeq" id="WP_210661955.1">
    <property type="nucleotide sequence ID" value="NZ_JAGKQQ010000001.1"/>
</dbReference>
<feature type="transmembrane region" description="Helical" evidence="8">
    <location>
        <begin position="420"/>
        <end position="438"/>
    </location>
</feature>
<feature type="transmembrane region" description="Helical" evidence="8">
    <location>
        <begin position="458"/>
        <end position="479"/>
    </location>
</feature>
<comment type="similarity">
    <text evidence="8">Belongs to the binding-protein-dependent transport system permease family.</text>
</comment>
<dbReference type="InterPro" id="IPR035906">
    <property type="entry name" value="MetI-like_sf"/>
</dbReference>
<keyword evidence="3 8" id="KW-0812">Transmembrane</keyword>
<gene>
    <name evidence="10" type="ORF">J8F10_14730</name>
</gene>
<dbReference type="CDD" id="cd06261">
    <property type="entry name" value="TM_PBP2"/>
    <property type="match status" value="1"/>
</dbReference>
<dbReference type="Pfam" id="PF04069">
    <property type="entry name" value="OpuAC"/>
    <property type="match status" value="1"/>
</dbReference>
<keyword evidence="2 8" id="KW-0813">Transport</keyword>
<name>A0ABS5BSX8_9BACT</name>
<keyword evidence="11" id="KW-1185">Reference proteome</keyword>
<dbReference type="PANTHER" id="PTHR30177">
    <property type="entry name" value="GLYCINE BETAINE/L-PROLINE TRANSPORT SYSTEM PERMEASE PROTEIN PROW"/>
    <property type="match status" value="1"/>
</dbReference>
<dbReference type="SUPFAM" id="SSF53850">
    <property type="entry name" value="Periplasmic binding protein-like II"/>
    <property type="match status" value="1"/>
</dbReference>
<evidence type="ECO:0000313" key="10">
    <source>
        <dbReference type="EMBL" id="MBP3956532.1"/>
    </source>
</evidence>
<dbReference type="CDD" id="cd13607">
    <property type="entry name" value="PBP2_AfProX_like"/>
    <property type="match status" value="1"/>
</dbReference>
<dbReference type="Pfam" id="PF00528">
    <property type="entry name" value="BPD_transp_1"/>
    <property type="match status" value="1"/>
</dbReference>
<comment type="similarity">
    <text evidence="7">In the N-terminal section; belongs to the binding-protein-dependent transport system permease family.</text>
</comment>
<dbReference type="InterPro" id="IPR041894">
    <property type="entry name" value="PBP2_ProX-like"/>
</dbReference>
<evidence type="ECO:0000256" key="5">
    <source>
        <dbReference type="ARBA" id="ARBA00023136"/>
    </source>
</evidence>
<dbReference type="Proteomes" id="UP000676565">
    <property type="component" value="Unassembled WGS sequence"/>
</dbReference>
<dbReference type="PANTHER" id="PTHR30177:SF4">
    <property type="entry name" value="OSMOPROTECTANT IMPORT PERMEASE PROTEIN OSMW"/>
    <property type="match status" value="1"/>
</dbReference>
<dbReference type="Gene3D" id="1.10.3720.10">
    <property type="entry name" value="MetI-like"/>
    <property type="match status" value="1"/>
</dbReference>
<dbReference type="InterPro" id="IPR007210">
    <property type="entry name" value="ABC_Gly_betaine_transp_sub-bd"/>
</dbReference>
<evidence type="ECO:0000259" key="9">
    <source>
        <dbReference type="PROSITE" id="PS50928"/>
    </source>
</evidence>
<evidence type="ECO:0000256" key="2">
    <source>
        <dbReference type="ARBA" id="ARBA00022448"/>
    </source>
</evidence>
<proteinExistence type="inferred from homology"/>